<evidence type="ECO:0000313" key="2">
    <source>
        <dbReference type="EMBL" id="GAA4635684.1"/>
    </source>
</evidence>
<dbReference type="Proteomes" id="UP001501442">
    <property type="component" value="Unassembled WGS sequence"/>
</dbReference>
<evidence type="ECO:0000259" key="1">
    <source>
        <dbReference type="Pfam" id="PF05257"/>
    </source>
</evidence>
<keyword evidence="3" id="KW-1185">Reference proteome</keyword>
<name>A0ABP8UPU0_9ACTN</name>
<dbReference type="Pfam" id="PF05257">
    <property type="entry name" value="CHAP"/>
    <property type="match status" value="1"/>
</dbReference>
<evidence type="ECO:0000313" key="3">
    <source>
        <dbReference type="Proteomes" id="UP001501442"/>
    </source>
</evidence>
<gene>
    <name evidence="2" type="ORF">GCM10023196_082130</name>
</gene>
<feature type="domain" description="Peptidase C51" evidence="1">
    <location>
        <begin position="46"/>
        <end position="127"/>
    </location>
</feature>
<protein>
    <recommendedName>
        <fullName evidence="1">Peptidase C51 domain-containing protein</fullName>
    </recommendedName>
</protein>
<dbReference type="InterPro" id="IPR007921">
    <property type="entry name" value="CHAP_dom"/>
</dbReference>
<proteinExistence type="predicted"/>
<dbReference type="EMBL" id="BAABHK010000016">
    <property type="protein sequence ID" value="GAA4635684.1"/>
    <property type="molecule type" value="Genomic_DNA"/>
</dbReference>
<organism evidence="2 3">
    <name type="scientific">Actinoallomurus vinaceus</name>
    <dbReference type="NCBI Taxonomy" id="1080074"/>
    <lineage>
        <taxon>Bacteria</taxon>
        <taxon>Bacillati</taxon>
        <taxon>Actinomycetota</taxon>
        <taxon>Actinomycetes</taxon>
        <taxon>Streptosporangiales</taxon>
        <taxon>Thermomonosporaceae</taxon>
        <taxon>Actinoallomurus</taxon>
    </lineage>
</organism>
<accession>A0ABP8UPU0</accession>
<comment type="caution">
    <text evidence="2">The sequence shown here is derived from an EMBL/GenBank/DDBJ whole genome shotgun (WGS) entry which is preliminary data.</text>
</comment>
<sequence length="168" mass="18487">MAGSEAFLAMAKSQVGPRLRADGSTEYGDWFAELVGDRGHRTGDFCAMGLLWCAWRTNQVLVLGGVDPRWARVPSWWGHWREIGRSTKKPARGRIAFFDFNSTGYPEHVGAVLQDNGNGSIVSIEFNTLNGWCAVRGRRTSDVLGFADPAWPDTRVPLVAGGDSCWRG</sequence>
<reference evidence="3" key="1">
    <citation type="journal article" date="2019" name="Int. J. Syst. Evol. Microbiol.">
        <title>The Global Catalogue of Microorganisms (GCM) 10K type strain sequencing project: providing services to taxonomists for standard genome sequencing and annotation.</title>
        <authorList>
            <consortium name="The Broad Institute Genomics Platform"/>
            <consortium name="The Broad Institute Genome Sequencing Center for Infectious Disease"/>
            <person name="Wu L."/>
            <person name="Ma J."/>
        </authorList>
    </citation>
    <scope>NUCLEOTIDE SEQUENCE [LARGE SCALE GENOMIC DNA]</scope>
    <source>
        <strain evidence="3">JCM 17939</strain>
    </source>
</reference>